<evidence type="ECO:0000256" key="15">
    <source>
        <dbReference type="PROSITE-ProRule" id="PRU00560"/>
    </source>
</evidence>
<dbReference type="Pfam" id="PF12705">
    <property type="entry name" value="PDDEXK_1"/>
    <property type="match status" value="1"/>
</dbReference>
<evidence type="ECO:0000256" key="8">
    <source>
        <dbReference type="ARBA" id="ARBA00023125"/>
    </source>
</evidence>
<feature type="binding site" evidence="15">
    <location>
        <begin position="25"/>
        <end position="32"/>
    </location>
    <ligand>
        <name>ATP</name>
        <dbReference type="ChEBI" id="CHEBI:30616"/>
    </ligand>
</feature>
<dbReference type="GO" id="GO:0005829">
    <property type="term" value="C:cytosol"/>
    <property type="evidence" value="ECO:0007669"/>
    <property type="project" value="TreeGrafter"/>
</dbReference>
<evidence type="ECO:0000256" key="13">
    <source>
        <dbReference type="ARBA" id="ARBA00034923"/>
    </source>
</evidence>
<dbReference type="Gene3D" id="3.40.50.300">
    <property type="entry name" value="P-loop containing nucleotide triphosphate hydrolases"/>
    <property type="match status" value="4"/>
</dbReference>
<dbReference type="PROSITE" id="PS51198">
    <property type="entry name" value="UVRD_HELICASE_ATP_BIND"/>
    <property type="match status" value="1"/>
</dbReference>
<evidence type="ECO:0000256" key="7">
    <source>
        <dbReference type="ARBA" id="ARBA00022840"/>
    </source>
</evidence>
<dbReference type="InterPro" id="IPR014016">
    <property type="entry name" value="UvrD-like_ATP-bd"/>
</dbReference>
<evidence type="ECO:0000256" key="4">
    <source>
        <dbReference type="ARBA" id="ARBA00022801"/>
    </source>
</evidence>
<dbReference type="GO" id="GO:0033202">
    <property type="term" value="C:DNA helicase complex"/>
    <property type="evidence" value="ECO:0007669"/>
    <property type="project" value="TreeGrafter"/>
</dbReference>
<evidence type="ECO:0000256" key="6">
    <source>
        <dbReference type="ARBA" id="ARBA00022839"/>
    </source>
</evidence>
<proteinExistence type="predicted"/>
<comment type="catalytic activity">
    <reaction evidence="11">
        <text>Couples ATP hydrolysis with the unwinding of duplex DNA by translocating in the 3'-5' direction.</text>
        <dbReference type="EC" id="5.6.2.4"/>
    </reaction>
</comment>
<keyword evidence="2 15" id="KW-0547">Nucleotide-binding</keyword>
<dbReference type="InterPro" id="IPR027417">
    <property type="entry name" value="P-loop_NTPase"/>
</dbReference>
<evidence type="ECO:0000256" key="5">
    <source>
        <dbReference type="ARBA" id="ARBA00022806"/>
    </source>
</evidence>
<evidence type="ECO:0000256" key="1">
    <source>
        <dbReference type="ARBA" id="ARBA00022722"/>
    </source>
</evidence>
<evidence type="ECO:0000256" key="9">
    <source>
        <dbReference type="ARBA" id="ARBA00023204"/>
    </source>
</evidence>
<feature type="domain" description="UvrD-like helicase C-terminal" evidence="17">
    <location>
        <begin position="463"/>
        <end position="745"/>
    </location>
</feature>
<dbReference type="EMBL" id="CP008743">
    <property type="protein sequence ID" value="ARN84700.1"/>
    <property type="molecule type" value="Genomic_DNA"/>
</dbReference>
<dbReference type="InterPro" id="IPR014017">
    <property type="entry name" value="DNA_helicase_UvrD-like_C"/>
</dbReference>
<name>A0A1W6N493_9PROT</name>
<dbReference type="NCBIfam" id="TIGR02784">
    <property type="entry name" value="addA_alphas"/>
    <property type="match status" value="1"/>
</dbReference>
<dbReference type="InterPro" id="IPR000212">
    <property type="entry name" value="DNA_helicase_UvrD/REP"/>
</dbReference>
<dbReference type="KEGG" id="naf:GQ61_04585"/>
<dbReference type="Pfam" id="PF13361">
    <property type="entry name" value="UvrD_C"/>
    <property type="match status" value="1"/>
</dbReference>
<dbReference type="PROSITE" id="PS51217">
    <property type="entry name" value="UVRD_HELICASE_CTER"/>
    <property type="match status" value="1"/>
</dbReference>
<dbReference type="SUPFAM" id="SSF52540">
    <property type="entry name" value="P-loop containing nucleoside triphosphate hydrolases"/>
    <property type="match status" value="1"/>
</dbReference>
<comment type="catalytic activity">
    <reaction evidence="14">
        <text>ATP + H2O = ADP + phosphate + H(+)</text>
        <dbReference type="Rhea" id="RHEA:13065"/>
        <dbReference type="ChEBI" id="CHEBI:15377"/>
        <dbReference type="ChEBI" id="CHEBI:15378"/>
        <dbReference type="ChEBI" id="CHEBI:30616"/>
        <dbReference type="ChEBI" id="CHEBI:43474"/>
        <dbReference type="ChEBI" id="CHEBI:456216"/>
        <dbReference type="EC" id="5.6.2.4"/>
    </reaction>
</comment>
<dbReference type="EC" id="5.6.2.4" evidence="12"/>
<dbReference type="Gene3D" id="1.10.486.10">
    <property type="entry name" value="PCRA, domain 4"/>
    <property type="match status" value="1"/>
</dbReference>
<keyword evidence="4 15" id="KW-0378">Hydrolase</keyword>
<keyword evidence="5 15" id="KW-0347">Helicase</keyword>
<feature type="domain" description="UvrD-like helicase ATP-binding" evidence="16">
    <location>
        <begin position="4"/>
        <end position="463"/>
    </location>
</feature>
<protein>
    <recommendedName>
        <fullName evidence="12">DNA 3'-5' helicase</fullName>
        <ecNumber evidence="12">5.6.2.4</ecNumber>
    </recommendedName>
    <alternativeName>
        <fullName evidence="13">DNA 3'-5' helicase II</fullName>
    </alternativeName>
</protein>
<gene>
    <name evidence="18" type="ORF">GQ61_04585</name>
</gene>
<dbReference type="Proteomes" id="UP000237351">
    <property type="component" value="Chromosome"/>
</dbReference>
<evidence type="ECO:0000259" key="16">
    <source>
        <dbReference type="PROSITE" id="PS51198"/>
    </source>
</evidence>
<dbReference type="Gene3D" id="3.90.320.10">
    <property type="match status" value="1"/>
</dbReference>
<evidence type="ECO:0000256" key="12">
    <source>
        <dbReference type="ARBA" id="ARBA00034808"/>
    </source>
</evidence>
<dbReference type="PANTHER" id="PTHR11070">
    <property type="entry name" value="UVRD / RECB / PCRA DNA HELICASE FAMILY MEMBER"/>
    <property type="match status" value="1"/>
</dbReference>
<evidence type="ECO:0000256" key="10">
    <source>
        <dbReference type="ARBA" id="ARBA00023235"/>
    </source>
</evidence>
<dbReference type="STRING" id="1414854.GQ61_04585"/>
<dbReference type="RefSeq" id="WP_085784163.1">
    <property type="nucleotide sequence ID" value="NZ_CP008743.1"/>
</dbReference>
<accession>A0A1W6N493</accession>
<dbReference type="AlphaFoldDB" id="A0A1W6N493"/>
<keyword evidence="10" id="KW-0413">Isomerase</keyword>
<evidence type="ECO:0000256" key="2">
    <source>
        <dbReference type="ARBA" id="ARBA00022741"/>
    </source>
</evidence>
<dbReference type="PANTHER" id="PTHR11070:SF2">
    <property type="entry name" value="ATP-DEPENDENT DNA HELICASE SRS2"/>
    <property type="match status" value="1"/>
</dbReference>
<keyword evidence="19" id="KW-1185">Reference proteome</keyword>
<dbReference type="GO" id="GO:0003677">
    <property type="term" value="F:DNA binding"/>
    <property type="evidence" value="ECO:0007669"/>
    <property type="project" value="UniProtKB-KW"/>
</dbReference>
<keyword evidence="9" id="KW-0234">DNA repair</keyword>
<dbReference type="OrthoDB" id="9810135at2"/>
<keyword evidence="1" id="KW-0540">Nuclease</keyword>
<evidence type="ECO:0000313" key="19">
    <source>
        <dbReference type="Proteomes" id="UP000237351"/>
    </source>
</evidence>
<evidence type="ECO:0000256" key="3">
    <source>
        <dbReference type="ARBA" id="ARBA00022763"/>
    </source>
</evidence>
<dbReference type="GO" id="GO:0005524">
    <property type="term" value="F:ATP binding"/>
    <property type="evidence" value="ECO:0007669"/>
    <property type="project" value="UniProtKB-UniRule"/>
</dbReference>
<evidence type="ECO:0000256" key="14">
    <source>
        <dbReference type="ARBA" id="ARBA00048988"/>
    </source>
</evidence>
<sequence>MAQHSLSLASQRQALNTQSHVWVSASAGTGKTKILTDRILLLLLENIDPGHILGITFTKAAAAEMLHRLTERLGLWATMDEEFVVKDLTSLFGSQPSEVQLERARRLFCKIIDGTDSLKIQTLHSFCQALLKRFPLEAAITPHFKVIDEAESHGLIEKAFEDIVGEGNKNKKDFDVLALSFSFDKLKDFLTSIALEKNVHSYGEKTLKEYLDIKDLLPWYTEIPGEELKNAAEIMINGGVEDQKRALLLKEILHSENLYQRRRDYFQIFLNQQGQQRARLLSKKITENYPGIRDLFEAEAQRISLYEQMRKAETIKNISSALMKIGSSLREKYTSLKQQSAALDYNDLISHTLRLLQCQDMRDWILYKLDAEIDHILVDEAQDTNVEQWAIVEALVEEFFAGKGAREVNRTLFAVGDEKQSIFSFQGADPDIFQKVRDSFSEKSNRIKKTWSDVTLQHSFRSSPVVLKAVNATFQNLFNVPFHESTREEQGGLVEIWPLLKPTAEMLEGGNSTSHSLAKQIAKKISTWLKNGERLPAKGRAIEPRDIMILVQRRSSFLYQVIRALKSHKIPVAGADRLQLLENIAVQDLLALCEFLLLPEDDFHLACVLKSPLFGLNEEQIFELCFDRGKESLWQRLKQHPKFSFESTILRELLKSVDFMGPYSLLSKILNEFEGWKKFQGRLGLEVRDVIEELLSLAINFEEREVFSLQKFVYWMKGQKIDVKRDFMGHSRNEVRVMTIHGAKGLQSPIVFLPDTTRVPQVREDWLPSSVGWIWNPRMDEDIEQTSVLRQALQKKKIEEYYRLLYVAMTRAEDRLYICGYEGQRSSAEGNWYEVMTNALVPLAHSFDLSEGTVLQIRESQKVTPLFEEKSLGVARKSEPEPAWLFIKPTVEQGTLPPKRPSAALDSQEATQFALKDHRYKRGLLIHKLLEVLPSIPEQDWSETARLLIVDFDMKDQWQELYSKVHGILKDPKFSHLFQANGYGEVPLTGKVEGEIVNAQIDRLIIENERVLIVDFKSDQNSACHQRKEVPREYVAQLELYKKLVRGLYPNKSVEAYILWTETATLTVV</sequence>
<evidence type="ECO:0000259" key="17">
    <source>
        <dbReference type="PROSITE" id="PS51217"/>
    </source>
</evidence>
<keyword evidence="6" id="KW-0269">Exonuclease</keyword>
<dbReference type="GO" id="GO:0004527">
    <property type="term" value="F:exonuclease activity"/>
    <property type="evidence" value="ECO:0007669"/>
    <property type="project" value="UniProtKB-KW"/>
</dbReference>
<dbReference type="GO" id="GO:0043138">
    <property type="term" value="F:3'-5' DNA helicase activity"/>
    <property type="evidence" value="ECO:0007669"/>
    <property type="project" value="UniProtKB-EC"/>
</dbReference>
<evidence type="ECO:0000313" key="18">
    <source>
        <dbReference type="EMBL" id="ARN84700.1"/>
    </source>
</evidence>
<dbReference type="GO" id="GO:0000725">
    <property type="term" value="P:recombinational repair"/>
    <property type="evidence" value="ECO:0007669"/>
    <property type="project" value="TreeGrafter"/>
</dbReference>
<reference evidence="18 19" key="1">
    <citation type="submission" date="2014-06" db="EMBL/GenBank/DDBJ databases">
        <title>The genome of the endonuclear symbiont Nucleicultrix amoebiphila.</title>
        <authorList>
            <person name="Schulz F."/>
            <person name="Horn M."/>
        </authorList>
    </citation>
    <scope>NUCLEOTIDE SEQUENCE [LARGE SCALE GENOMIC DNA]</scope>
    <source>
        <strain evidence="18 19">FS5</strain>
    </source>
</reference>
<organism evidence="18 19">
    <name type="scientific">Candidatus Nucleicultrix amoebiphila FS5</name>
    <dbReference type="NCBI Taxonomy" id="1414854"/>
    <lineage>
        <taxon>Bacteria</taxon>
        <taxon>Pseudomonadati</taxon>
        <taxon>Pseudomonadota</taxon>
        <taxon>Alphaproteobacteria</taxon>
        <taxon>Holosporales</taxon>
        <taxon>Candidatus Nucleicultricaceae</taxon>
        <taxon>Candidatus Nucleicultrix</taxon>
    </lineage>
</organism>
<dbReference type="InterPro" id="IPR014151">
    <property type="entry name" value="DNA_helicase_AddA"/>
</dbReference>
<keyword evidence="8" id="KW-0238">DNA-binding</keyword>
<dbReference type="InterPro" id="IPR038726">
    <property type="entry name" value="PDDEXK_AddAB-type"/>
</dbReference>
<keyword evidence="3" id="KW-0227">DNA damage</keyword>
<dbReference type="Pfam" id="PF00580">
    <property type="entry name" value="UvrD-helicase"/>
    <property type="match status" value="1"/>
</dbReference>
<evidence type="ECO:0000256" key="11">
    <source>
        <dbReference type="ARBA" id="ARBA00034617"/>
    </source>
</evidence>
<keyword evidence="7 15" id="KW-0067">ATP-binding</keyword>
<dbReference type="InterPro" id="IPR011604">
    <property type="entry name" value="PDDEXK-like_dom_sf"/>
</dbReference>